<dbReference type="GO" id="GO:0003677">
    <property type="term" value="F:DNA binding"/>
    <property type="evidence" value="ECO:0007669"/>
    <property type="project" value="UniProtKB-UniRule"/>
</dbReference>
<dbReference type="GO" id="GO:0008270">
    <property type="term" value="F:zinc ion binding"/>
    <property type="evidence" value="ECO:0007669"/>
    <property type="project" value="UniProtKB-KW"/>
</dbReference>
<dbReference type="Pfam" id="PF05485">
    <property type="entry name" value="THAP"/>
    <property type="match status" value="1"/>
</dbReference>
<evidence type="ECO:0000256" key="2">
    <source>
        <dbReference type="ARBA" id="ARBA00022771"/>
    </source>
</evidence>
<sequence>MPTACSVKGCKRLWKKHSQITFHRFPCQNKQYLKYWIAATGNDLVAYSNARICSLSMNIYESEDEYPRGSIPPNSVMKTLNEYIMYYLSGYIVKTLRLKCYTCGLSLRKPDHELNYANSETFT</sequence>
<dbReference type="EMBL" id="KK107453">
    <property type="protein sequence ID" value="EZA50549.1"/>
    <property type="molecule type" value="Genomic_DNA"/>
</dbReference>
<dbReference type="AlphaFoldDB" id="A0A026W678"/>
<dbReference type="InterPro" id="IPR006612">
    <property type="entry name" value="THAP_Znf"/>
</dbReference>
<accession>A0A026W678</accession>
<evidence type="ECO:0000256" key="1">
    <source>
        <dbReference type="ARBA" id="ARBA00022723"/>
    </source>
</evidence>
<feature type="domain" description="THAP-type" evidence="6">
    <location>
        <begin position="1"/>
        <end position="75"/>
    </location>
</feature>
<keyword evidence="1" id="KW-0479">Metal-binding</keyword>
<evidence type="ECO:0000313" key="8">
    <source>
        <dbReference type="Proteomes" id="UP000053097"/>
    </source>
</evidence>
<reference evidence="7 8" key="1">
    <citation type="journal article" date="2014" name="Curr. Biol.">
        <title>The genome of the clonal raider ant Cerapachys biroi.</title>
        <authorList>
            <person name="Oxley P.R."/>
            <person name="Ji L."/>
            <person name="Fetter-Pruneda I."/>
            <person name="McKenzie S.K."/>
            <person name="Li C."/>
            <person name="Hu H."/>
            <person name="Zhang G."/>
            <person name="Kronauer D.J."/>
        </authorList>
    </citation>
    <scope>NUCLEOTIDE SEQUENCE [LARGE SCALE GENOMIC DNA]</scope>
</reference>
<proteinExistence type="predicted"/>
<evidence type="ECO:0000256" key="5">
    <source>
        <dbReference type="PROSITE-ProRule" id="PRU00309"/>
    </source>
</evidence>
<organism evidence="7 8">
    <name type="scientific">Ooceraea biroi</name>
    <name type="common">Clonal raider ant</name>
    <name type="synonym">Cerapachys biroi</name>
    <dbReference type="NCBI Taxonomy" id="2015173"/>
    <lineage>
        <taxon>Eukaryota</taxon>
        <taxon>Metazoa</taxon>
        <taxon>Ecdysozoa</taxon>
        <taxon>Arthropoda</taxon>
        <taxon>Hexapoda</taxon>
        <taxon>Insecta</taxon>
        <taxon>Pterygota</taxon>
        <taxon>Neoptera</taxon>
        <taxon>Endopterygota</taxon>
        <taxon>Hymenoptera</taxon>
        <taxon>Apocrita</taxon>
        <taxon>Aculeata</taxon>
        <taxon>Formicoidea</taxon>
        <taxon>Formicidae</taxon>
        <taxon>Dorylinae</taxon>
        <taxon>Ooceraea</taxon>
    </lineage>
</organism>
<keyword evidence="8" id="KW-1185">Reference proteome</keyword>
<keyword evidence="4 5" id="KW-0238">DNA-binding</keyword>
<name>A0A026W678_OOCBI</name>
<protein>
    <recommendedName>
        <fullName evidence="6">THAP-type domain-containing protein</fullName>
    </recommendedName>
</protein>
<dbReference type="Proteomes" id="UP000053097">
    <property type="component" value="Unassembled WGS sequence"/>
</dbReference>
<feature type="non-terminal residue" evidence="7">
    <location>
        <position position="123"/>
    </location>
</feature>
<dbReference type="PROSITE" id="PS50950">
    <property type="entry name" value="ZF_THAP"/>
    <property type="match status" value="1"/>
</dbReference>
<keyword evidence="3" id="KW-0862">Zinc</keyword>
<evidence type="ECO:0000256" key="4">
    <source>
        <dbReference type="ARBA" id="ARBA00023125"/>
    </source>
</evidence>
<dbReference type="SUPFAM" id="SSF57716">
    <property type="entry name" value="Glucocorticoid receptor-like (DNA-binding domain)"/>
    <property type="match status" value="1"/>
</dbReference>
<evidence type="ECO:0000259" key="6">
    <source>
        <dbReference type="PROSITE" id="PS50950"/>
    </source>
</evidence>
<evidence type="ECO:0000313" key="7">
    <source>
        <dbReference type="EMBL" id="EZA50549.1"/>
    </source>
</evidence>
<evidence type="ECO:0000256" key="3">
    <source>
        <dbReference type="ARBA" id="ARBA00022833"/>
    </source>
</evidence>
<gene>
    <name evidence="7" type="ORF">X777_10900</name>
</gene>
<keyword evidence="2 5" id="KW-0863">Zinc-finger</keyword>